<accession>A0A7K1KKM3</accession>
<organism evidence="1 2">
    <name type="scientific">Pseudodesulfovibrio alkaliphilus</name>
    <dbReference type="NCBI Taxonomy" id="2661613"/>
    <lineage>
        <taxon>Bacteria</taxon>
        <taxon>Pseudomonadati</taxon>
        <taxon>Thermodesulfobacteriota</taxon>
        <taxon>Desulfovibrionia</taxon>
        <taxon>Desulfovibrionales</taxon>
        <taxon>Desulfovibrionaceae</taxon>
    </lineage>
</organism>
<dbReference type="RefSeq" id="WP_155932229.1">
    <property type="nucleotide sequence ID" value="NZ_WODC01000001.1"/>
</dbReference>
<dbReference type="Proteomes" id="UP000461162">
    <property type="component" value="Unassembled WGS sequence"/>
</dbReference>
<sequence>MPEYVLNTNAQRTGEREVHETTCQFAPQPRNRIPLGWHRDCFDAVAEARRVFVNVDGCKYCCRACHTR</sequence>
<protein>
    <submittedName>
        <fullName evidence="1">Uncharacterized protein</fullName>
    </submittedName>
</protein>
<evidence type="ECO:0000313" key="2">
    <source>
        <dbReference type="Proteomes" id="UP000461162"/>
    </source>
</evidence>
<dbReference type="EMBL" id="WODC01000001">
    <property type="protein sequence ID" value="MUM76633.1"/>
    <property type="molecule type" value="Genomic_DNA"/>
</dbReference>
<gene>
    <name evidence="1" type="ORF">GKC30_03180</name>
</gene>
<reference evidence="1 2" key="1">
    <citation type="submission" date="2019-11" db="EMBL/GenBank/DDBJ databases">
        <title>Pseudodesulfovibrio alkaliphilus, sp. nov., an alkaliphilic sulfate-reducing bacteria from mud volcano of Taman peninsula, Russia.</title>
        <authorList>
            <person name="Frolova A."/>
            <person name="Merkel A.Y."/>
            <person name="Slobodkin A.I."/>
        </authorList>
    </citation>
    <scope>NUCLEOTIDE SEQUENCE [LARGE SCALE GENOMIC DNA]</scope>
    <source>
        <strain evidence="1 2">F-1</strain>
    </source>
</reference>
<evidence type="ECO:0000313" key="1">
    <source>
        <dbReference type="EMBL" id="MUM76633.1"/>
    </source>
</evidence>
<comment type="caution">
    <text evidence="1">The sequence shown here is derived from an EMBL/GenBank/DDBJ whole genome shotgun (WGS) entry which is preliminary data.</text>
</comment>
<proteinExistence type="predicted"/>
<dbReference type="AlphaFoldDB" id="A0A7K1KKM3"/>
<keyword evidence="2" id="KW-1185">Reference proteome</keyword>
<name>A0A7K1KKM3_9BACT</name>